<evidence type="ECO:0000313" key="12">
    <source>
        <dbReference type="Proteomes" id="UP000006048"/>
    </source>
</evidence>
<dbReference type="PIRSF" id="PIRSF001369">
    <property type="entry name" value="Citrate_synth"/>
    <property type="match status" value="1"/>
</dbReference>
<dbReference type="InterPro" id="IPR016143">
    <property type="entry name" value="Citrate_synth-like_sm_a-sub"/>
</dbReference>
<dbReference type="SUPFAM" id="SSF48256">
    <property type="entry name" value="Citrate synthase"/>
    <property type="match status" value="1"/>
</dbReference>
<dbReference type="PATRIC" id="fig|869212.3.peg.1570"/>
<keyword evidence="12" id="KW-1185">Reference proteome</keyword>
<dbReference type="NCBIfam" id="NF004126">
    <property type="entry name" value="PRK05614.1"/>
    <property type="match status" value="1"/>
</dbReference>
<evidence type="ECO:0000256" key="10">
    <source>
        <dbReference type="RuleBase" id="RU003406"/>
    </source>
</evidence>
<keyword evidence="4 7" id="KW-0808">Transferase</keyword>
<feature type="active site" evidence="8">
    <location>
        <position position="307"/>
    </location>
</feature>
<evidence type="ECO:0000256" key="2">
    <source>
        <dbReference type="ARBA" id="ARBA00010566"/>
    </source>
</evidence>
<evidence type="ECO:0000256" key="4">
    <source>
        <dbReference type="ARBA" id="ARBA00022679"/>
    </source>
</evidence>
<dbReference type="InterPro" id="IPR024176">
    <property type="entry name" value="Citrate_synthase_bac-typ"/>
</dbReference>
<sequence>MGQTAKLIFEGKEYELPVVKGTENELAIDISKLRALSGLVTLDDGFVNTGSTLSGITFLDGEEGILRYRGYDIAELAEKSTFLEVAYLLIYGDLPRKPEFDAFRESITRHTMIHEDLKRLYDGFPKDSHPMATLGSMINTLSGFYTKEASDPLDPVGRELSIHRLLAKSPTIAAFSHKKSIGHPFMYPNNSLSYVANFIQMMFSVPAERYEVDPVVERALDLLLILHADHEQNCSTSTVRLVGSSRANVFAAISSGVNALWGPLHGGANQAVIEMLQHIQSEGGNIKKFVEMAKDKNSSFRLMGFGHRVYKNFDPRAKIIKKTCNEVLQKLGVKDSLLEIAMQLEEAALKDEYFVERKLYPNVDFYSGIIYRAIGIPTEMFTVMFALGRMPGWIAQWKEMIENPSAKIGRPRQIYNGSTVRPFVPAEKRG</sequence>
<evidence type="ECO:0000256" key="3">
    <source>
        <dbReference type="ARBA" id="ARBA00022532"/>
    </source>
</evidence>
<dbReference type="Proteomes" id="UP000006048">
    <property type="component" value="Chromosome"/>
</dbReference>
<dbReference type="GO" id="GO:0006099">
    <property type="term" value="P:tricarboxylic acid cycle"/>
    <property type="evidence" value="ECO:0007669"/>
    <property type="project" value="UniProtKB-UniRule"/>
</dbReference>
<evidence type="ECO:0000256" key="7">
    <source>
        <dbReference type="PIRNR" id="PIRNR001369"/>
    </source>
</evidence>
<dbReference type="NCBIfam" id="TIGR01798">
    <property type="entry name" value="cit_synth_I"/>
    <property type="match status" value="1"/>
</dbReference>
<accession>I4B4L5</accession>
<dbReference type="PANTHER" id="PTHR42871">
    <property type="entry name" value="CITRATE SYNTHASE"/>
    <property type="match status" value="1"/>
</dbReference>
<dbReference type="InterPro" id="IPR010953">
    <property type="entry name" value="Citrate_synthase_typ-I"/>
</dbReference>
<comment type="catalytic activity">
    <reaction evidence="5 9">
        <text>oxaloacetate + acetyl-CoA + H2O = citrate + CoA + H(+)</text>
        <dbReference type="Rhea" id="RHEA:16845"/>
        <dbReference type="ChEBI" id="CHEBI:15377"/>
        <dbReference type="ChEBI" id="CHEBI:15378"/>
        <dbReference type="ChEBI" id="CHEBI:16452"/>
        <dbReference type="ChEBI" id="CHEBI:16947"/>
        <dbReference type="ChEBI" id="CHEBI:57287"/>
        <dbReference type="ChEBI" id="CHEBI:57288"/>
        <dbReference type="EC" id="2.3.3.16"/>
    </reaction>
</comment>
<dbReference type="OrthoDB" id="9800864at2"/>
<evidence type="ECO:0000256" key="1">
    <source>
        <dbReference type="ARBA" id="ARBA00004751"/>
    </source>
</evidence>
<reference evidence="11 12" key="1">
    <citation type="submission" date="2012-06" db="EMBL/GenBank/DDBJ databases">
        <title>The complete chromosome of genome of Turneriella parva DSM 21527.</title>
        <authorList>
            <consortium name="US DOE Joint Genome Institute (JGI-PGF)"/>
            <person name="Lucas S."/>
            <person name="Han J."/>
            <person name="Lapidus A."/>
            <person name="Bruce D."/>
            <person name="Goodwin L."/>
            <person name="Pitluck S."/>
            <person name="Peters L."/>
            <person name="Kyrpides N."/>
            <person name="Mavromatis K."/>
            <person name="Ivanova N."/>
            <person name="Mikhailova N."/>
            <person name="Chertkov O."/>
            <person name="Detter J.C."/>
            <person name="Tapia R."/>
            <person name="Han C."/>
            <person name="Land M."/>
            <person name="Hauser L."/>
            <person name="Markowitz V."/>
            <person name="Cheng J.-F."/>
            <person name="Hugenholtz P."/>
            <person name="Woyke T."/>
            <person name="Wu D."/>
            <person name="Gronow S."/>
            <person name="Wellnitz S."/>
            <person name="Brambilla E."/>
            <person name="Klenk H.-P."/>
            <person name="Eisen J.A."/>
        </authorList>
    </citation>
    <scope>NUCLEOTIDE SEQUENCE [LARGE SCALE GENOMIC DNA]</scope>
    <source>
        <strain evidence="12">ATCC BAA-1111 / DSM 21527 / NCTC 11395 / H</strain>
    </source>
</reference>
<evidence type="ECO:0000256" key="5">
    <source>
        <dbReference type="ARBA" id="ARBA00049288"/>
    </source>
</evidence>
<proteinExistence type="inferred from homology"/>
<keyword evidence="11" id="KW-0012">Acyltransferase</keyword>
<dbReference type="UniPathway" id="UPA00223">
    <property type="reaction ID" value="UER00717"/>
</dbReference>
<gene>
    <name evidence="11" type="ordered locus">Turpa_1574</name>
</gene>
<dbReference type="RefSeq" id="WP_014802733.1">
    <property type="nucleotide sequence ID" value="NC_018020.1"/>
</dbReference>
<protein>
    <recommendedName>
        <fullName evidence="6 7">Citrate synthase</fullName>
    </recommendedName>
</protein>
<dbReference type="PRINTS" id="PR00143">
    <property type="entry name" value="CITRTSNTHASE"/>
</dbReference>
<dbReference type="SMR" id="I4B4L5"/>
<dbReference type="Gene3D" id="2.20.28.60">
    <property type="match status" value="1"/>
</dbReference>
<evidence type="ECO:0000256" key="8">
    <source>
        <dbReference type="PIRSR" id="PIRSR001369-1"/>
    </source>
</evidence>
<dbReference type="PANTHER" id="PTHR42871:SF1">
    <property type="entry name" value="CITRATE SYNTHASE"/>
    <property type="match status" value="1"/>
</dbReference>
<evidence type="ECO:0000256" key="9">
    <source>
        <dbReference type="RuleBase" id="RU003370"/>
    </source>
</evidence>
<dbReference type="GO" id="GO:0036440">
    <property type="term" value="F:citrate synthase activity"/>
    <property type="evidence" value="ECO:0007669"/>
    <property type="project" value="UniProtKB-EC"/>
</dbReference>
<evidence type="ECO:0000256" key="6">
    <source>
        <dbReference type="NCBIfam" id="TIGR01798"/>
    </source>
</evidence>
<dbReference type="KEGG" id="tpx:Turpa_1574"/>
<dbReference type="Pfam" id="PF00285">
    <property type="entry name" value="Citrate_synt"/>
    <property type="match status" value="1"/>
</dbReference>
<dbReference type="AlphaFoldDB" id="I4B4L5"/>
<organism evidence="11 12">
    <name type="scientific">Turneriella parva (strain ATCC BAA-1111 / DSM 21527 / NCTC 11395 / H)</name>
    <name type="common">Leptospira parva</name>
    <dbReference type="NCBI Taxonomy" id="869212"/>
    <lineage>
        <taxon>Bacteria</taxon>
        <taxon>Pseudomonadati</taxon>
        <taxon>Spirochaetota</taxon>
        <taxon>Spirochaetia</taxon>
        <taxon>Leptospirales</taxon>
        <taxon>Leptospiraceae</taxon>
        <taxon>Turneriella</taxon>
    </lineage>
</organism>
<dbReference type="Gene3D" id="1.10.230.10">
    <property type="entry name" value="Cytochrome P450-Terp, domain 2"/>
    <property type="match status" value="1"/>
</dbReference>
<dbReference type="InterPro" id="IPR019810">
    <property type="entry name" value="Citrate_synthase_AS"/>
</dbReference>
<dbReference type="HOGENOM" id="CLU_025068_0_0_12"/>
<keyword evidence="3 9" id="KW-0816">Tricarboxylic acid cycle</keyword>
<dbReference type="InterPro" id="IPR036969">
    <property type="entry name" value="Citrate_synthase_sf"/>
</dbReference>
<dbReference type="PROSITE" id="PS00480">
    <property type="entry name" value="CITRATE_SYNTHASE"/>
    <property type="match status" value="1"/>
</dbReference>
<dbReference type="InterPro" id="IPR016142">
    <property type="entry name" value="Citrate_synth-like_lrg_a-sub"/>
</dbReference>
<name>I4B4L5_TURPD</name>
<dbReference type="Gene3D" id="1.10.580.10">
    <property type="entry name" value="Citrate Synthase, domain 1"/>
    <property type="match status" value="1"/>
</dbReference>
<feature type="active site" evidence="8">
    <location>
        <position position="364"/>
    </location>
</feature>
<comment type="similarity">
    <text evidence="2 7 10">Belongs to the citrate synthase family.</text>
</comment>
<dbReference type="FunFam" id="1.10.230.10:FF:000002">
    <property type="entry name" value="Citrate synthase"/>
    <property type="match status" value="1"/>
</dbReference>
<dbReference type="EMBL" id="CP002959">
    <property type="protein sequence ID" value="AFM12222.1"/>
    <property type="molecule type" value="Genomic_DNA"/>
</dbReference>
<comment type="pathway">
    <text evidence="1 9">Carbohydrate metabolism; tricarboxylic acid cycle; isocitrate from oxaloacetate: step 1/2.</text>
</comment>
<dbReference type="InterPro" id="IPR002020">
    <property type="entry name" value="Citrate_synthase"/>
</dbReference>
<evidence type="ECO:0000313" key="11">
    <source>
        <dbReference type="EMBL" id="AFM12222.1"/>
    </source>
</evidence>
<dbReference type="GO" id="GO:0005737">
    <property type="term" value="C:cytoplasm"/>
    <property type="evidence" value="ECO:0007669"/>
    <property type="project" value="InterPro"/>
</dbReference>
<dbReference type="CDD" id="cd06114">
    <property type="entry name" value="EcCS_like"/>
    <property type="match status" value="1"/>
</dbReference>
<dbReference type="STRING" id="869212.Turpa_1574"/>